<reference evidence="3 5" key="2">
    <citation type="submission" date="2016-10" db="EMBL/GenBank/DDBJ databases">
        <authorList>
            <person name="Varghese N."/>
            <person name="Submissions S."/>
        </authorList>
    </citation>
    <scope>NUCLEOTIDE SEQUENCE [LARGE SCALE GENOMIC DNA]</scope>
    <source>
        <strain evidence="3 5">DSM 14939</strain>
    </source>
</reference>
<evidence type="ECO:0000259" key="1">
    <source>
        <dbReference type="Pfam" id="PF07287"/>
    </source>
</evidence>
<dbReference type="PANTHER" id="PTHR47472">
    <property type="entry name" value="PROPIONYL-COA CARBOXYLASE"/>
    <property type="match status" value="1"/>
</dbReference>
<sequence>MKTIRIGSGAGYSGDRIEPAIELAEHGQLDYLVFECLAERTIALAQQSRLVDPSAGYDPLLSERMRRVLPFVGKGADGTRRRLRIITNMGAANPLGAASEIRRIAAELGLTGLKVAALTGDDVLSALLQQPDQILDNGRSLRSLGDRLISANAYLGAEGIIQALRADADVIVTGRVADPSLFLAPQMFEFGWAEDDWALLGRGTLVGHLLECAGQVSGGYFADPGFKDVPDLDRLGFPLAEIDAAGNAVISKVAGSGGRIDTATCTEQMLYEVHDPAAYLTPDVSADFTHAAFESIARDEVRVQGADGHARPETLKVSVGFLDGWIGEGQMSYGGPGALARGQLAKDIVLKRLALTGVACEDIRAELIGVNALHGSQLGARAEGEPWEVRLRVAARCLDKNDAVRVGNEVETLYTNGPYGGGGASKSVRQVVAVASLFVPRDQVNLHVHLEDLA</sequence>
<dbReference type="Proteomes" id="UP000050411">
    <property type="component" value="Unassembled WGS sequence"/>
</dbReference>
<evidence type="ECO:0000313" key="3">
    <source>
        <dbReference type="EMBL" id="SDO59231.1"/>
    </source>
</evidence>
<dbReference type="EMBL" id="LJQB01000075">
    <property type="protein sequence ID" value="KPW83196.1"/>
    <property type="molecule type" value="Genomic_DNA"/>
</dbReference>
<evidence type="ECO:0000313" key="5">
    <source>
        <dbReference type="Proteomes" id="UP000183042"/>
    </source>
</evidence>
<keyword evidence="5" id="KW-1185">Reference proteome</keyword>
<dbReference type="EMBL" id="FNJH01000001">
    <property type="protein sequence ID" value="SDO59231.1"/>
    <property type="molecule type" value="Genomic_DNA"/>
</dbReference>
<accession>A0A0P9M5L8</accession>
<proteinExistence type="predicted"/>
<dbReference type="Pfam" id="PF07287">
    <property type="entry name" value="AtuA"/>
    <property type="match status" value="1"/>
</dbReference>
<evidence type="ECO:0000313" key="4">
    <source>
        <dbReference type="Proteomes" id="UP000050411"/>
    </source>
</evidence>
<evidence type="ECO:0000313" key="2">
    <source>
        <dbReference type="EMBL" id="KPW83196.1"/>
    </source>
</evidence>
<dbReference type="InterPro" id="IPR010839">
    <property type="entry name" value="AtuA_N"/>
</dbReference>
<gene>
    <name evidence="2" type="ORF">ALO92_01641</name>
    <name evidence="3" type="ORF">SAMN05216596_101870</name>
</gene>
<feature type="domain" description="Acyclic terpene utilisation N-terminal" evidence="1">
    <location>
        <begin position="4"/>
        <end position="450"/>
    </location>
</feature>
<dbReference type="GeneID" id="65074118"/>
<organism evidence="2 4">
    <name type="scientific">Pseudomonas congelans</name>
    <dbReference type="NCBI Taxonomy" id="200452"/>
    <lineage>
        <taxon>Bacteria</taxon>
        <taxon>Pseudomonadati</taxon>
        <taxon>Pseudomonadota</taxon>
        <taxon>Gammaproteobacteria</taxon>
        <taxon>Pseudomonadales</taxon>
        <taxon>Pseudomonadaceae</taxon>
        <taxon>Pseudomonas</taxon>
    </lineage>
</organism>
<dbReference type="RefSeq" id="WP_054994124.1">
    <property type="nucleotide sequence ID" value="NZ_FNJH01000001.1"/>
</dbReference>
<dbReference type="AlphaFoldDB" id="A0A0P9M5L8"/>
<reference evidence="2 4" key="1">
    <citation type="submission" date="2015-09" db="EMBL/GenBank/DDBJ databases">
        <title>Genome announcement of multiple Pseudomonas syringae strains.</title>
        <authorList>
            <person name="Thakur S."/>
            <person name="Wang P.W."/>
            <person name="Gong Y."/>
            <person name="Weir B.S."/>
            <person name="Guttman D.S."/>
        </authorList>
    </citation>
    <scope>NUCLEOTIDE SEQUENCE [LARGE SCALE GENOMIC DNA]</scope>
    <source>
        <strain evidence="2 4">ICMP19117</strain>
    </source>
</reference>
<dbReference type="PATRIC" id="fig|200452.3.peg.2017"/>
<protein>
    <recommendedName>
        <fullName evidence="1">Acyclic terpene utilisation N-terminal domain-containing protein</fullName>
    </recommendedName>
</protein>
<comment type="caution">
    <text evidence="2">The sequence shown here is derived from an EMBL/GenBank/DDBJ whole genome shotgun (WGS) entry which is preliminary data.</text>
</comment>
<dbReference type="PANTHER" id="PTHR47472:SF1">
    <property type="entry name" value="DUF1446-DOMAIN-CONTAINING PROTEIN"/>
    <property type="match status" value="1"/>
</dbReference>
<name>A0A0P9M5L8_9PSED</name>
<dbReference type="Proteomes" id="UP000183042">
    <property type="component" value="Unassembled WGS sequence"/>
</dbReference>